<dbReference type="Proteomes" id="UP001162640">
    <property type="component" value="Unassembled WGS sequence"/>
</dbReference>
<evidence type="ECO:0000313" key="1">
    <source>
        <dbReference type="EMBL" id="GMH76643.1"/>
    </source>
</evidence>
<dbReference type="SUPFAM" id="SSF53474">
    <property type="entry name" value="alpha/beta-Hydrolases"/>
    <property type="match status" value="1"/>
</dbReference>
<name>A0A9W7AX47_9STRA</name>
<dbReference type="AlphaFoldDB" id="A0A9W7AX47"/>
<comment type="caution">
    <text evidence="1">The sequence shown here is derived from an EMBL/GenBank/DDBJ whole genome shotgun (WGS) entry which is preliminary data.</text>
</comment>
<proteinExistence type="predicted"/>
<accession>A0A9W7AX47</accession>
<gene>
    <name evidence="1" type="ORF">TL16_g07154</name>
</gene>
<protein>
    <submittedName>
        <fullName evidence="1">Uncharacterized protein</fullName>
    </submittedName>
</protein>
<dbReference type="EMBL" id="BLQM01000223">
    <property type="protein sequence ID" value="GMH76643.1"/>
    <property type="molecule type" value="Genomic_DNA"/>
</dbReference>
<reference evidence="2" key="1">
    <citation type="journal article" date="2023" name="Commun. Biol.">
        <title>Genome analysis of Parmales, the sister group of diatoms, reveals the evolutionary specialization of diatoms from phago-mixotrophs to photoautotrophs.</title>
        <authorList>
            <person name="Ban H."/>
            <person name="Sato S."/>
            <person name="Yoshikawa S."/>
            <person name="Yamada K."/>
            <person name="Nakamura Y."/>
            <person name="Ichinomiya M."/>
            <person name="Sato N."/>
            <person name="Blanc-Mathieu R."/>
            <person name="Endo H."/>
            <person name="Kuwata A."/>
            <person name="Ogata H."/>
        </authorList>
    </citation>
    <scope>NUCLEOTIDE SEQUENCE [LARGE SCALE GENOMIC DNA]</scope>
</reference>
<organism evidence="1 2">
    <name type="scientific">Triparma laevis f. inornata</name>
    <dbReference type="NCBI Taxonomy" id="1714386"/>
    <lineage>
        <taxon>Eukaryota</taxon>
        <taxon>Sar</taxon>
        <taxon>Stramenopiles</taxon>
        <taxon>Ochrophyta</taxon>
        <taxon>Bolidophyceae</taxon>
        <taxon>Parmales</taxon>
        <taxon>Triparmaceae</taxon>
        <taxon>Triparma</taxon>
    </lineage>
</organism>
<evidence type="ECO:0000313" key="2">
    <source>
        <dbReference type="Proteomes" id="UP001162640"/>
    </source>
</evidence>
<sequence>MRVKVEDSEVLSFKFNPKEIESIIFNCKGDTFVTEGGEILNFDLDTVASASIILDLSVYMSRFAFLPLHLPRIYLSVTRSVQLDDRSFNMKIRVTKMDMSGGGVLMRILPLKRFSKYLSEKFELDINLSTSNELRINYEIQLPKLPGWFYKVARYFVKKTAGGILKVLRDFANDIVVIYPFASINPIVNPKGCWDWWGYTGVDYVFKYGTQMAAVKRIIDAVSKKKLETCGDSRPDEHAENTATVGFWSNEQGGTLGDPCPNPCNGDPMSINTFPALPTDPDDCVEWPGHSSENSAKKFTVNDDGPFTYTQWTSCTCSGGAYEDGVVKTAFTDQCVIDQPPTLCAKLIEIVM</sequence>
<dbReference type="InterPro" id="IPR029058">
    <property type="entry name" value="AB_hydrolase_fold"/>
</dbReference>